<reference evidence="5 6" key="1">
    <citation type="journal article" date="2018" name="Plant J.">
        <title>Genome sequences of Chlorella sorokiniana UTEX 1602 and Micractinium conductrix SAG 241.80: implications to maltose excretion by a green alga.</title>
        <authorList>
            <person name="Arriola M.B."/>
            <person name="Velmurugan N."/>
            <person name="Zhang Y."/>
            <person name="Plunkett M.H."/>
            <person name="Hondzo H."/>
            <person name="Barney B.M."/>
        </authorList>
    </citation>
    <scope>NUCLEOTIDE SEQUENCE [LARGE SCALE GENOMIC DNA]</scope>
    <source>
        <strain evidence="6">UTEX 1602</strain>
    </source>
</reference>
<keyword evidence="1" id="KW-0945">Host-virus interaction</keyword>
<organism evidence="5 6">
    <name type="scientific">Chlorella sorokiniana</name>
    <name type="common">Freshwater green alga</name>
    <dbReference type="NCBI Taxonomy" id="3076"/>
    <lineage>
        <taxon>Eukaryota</taxon>
        <taxon>Viridiplantae</taxon>
        <taxon>Chlorophyta</taxon>
        <taxon>core chlorophytes</taxon>
        <taxon>Trebouxiophyceae</taxon>
        <taxon>Chlorellales</taxon>
        <taxon>Chlorellaceae</taxon>
        <taxon>Chlorella clade</taxon>
        <taxon>Chlorella</taxon>
    </lineage>
</organism>
<feature type="region of interest" description="Disordered" evidence="2">
    <location>
        <begin position="609"/>
        <end position="644"/>
    </location>
</feature>
<dbReference type="Gene3D" id="2.60.40.10">
    <property type="entry name" value="Immunoglobulins"/>
    <property type="match status" value="2"/>
</dbReference>
<feature type="compositionally biased region" description="Pro residues" evidence="2">
    <location>
        <begin position="372"/>
        <end position="404"/>
    </location>
</feature>
<gene>
    <name evidence="5" type="ORF">C2E21_6997</name>
</gene>
<dbReference type="PROSITE" id="PS50853">
    <property type="entry name" value="FN3"/>
    <property type="match status" value="2"/>
</dbReference>
<dbReference type="InterPro" id="IPR036116">
    <property type="entry name" value="FN3_sf"/>
</dbReference>
<protein>
    <submittedName>
        <fullName evidence="5">Titin</fullName>
    </submittedName>
</protein>
<dbReference type="STRING" id="3076.A0A2P6TIS3"/>
<keyword evidence="6" id="KW-1185">Reference proteome</keyword>
<dbReference type="InterPro" id="IPR013783">
    <property type="entry name" value="Ig-like_fold"/>
</dbReference>
<dbReference type="OrthoDB" id="10400291at2759"/>
<dbReference type="PANTHER" id="PTHR13037">
    <property type="entry name" value="FORMIN"/>
    <property type="match status" value="1"/>
</dbReference>
<dbReference type="InterPro" id="IPR003961">
    <property type="entry name" value="FN3_dom"/>
</dbReference>
<dbReference type="SMART" id="SM00060">
    <property type="entry name" value="FN3"/>
    <property type="match status" value="5"/>
</dbReference>
<dbReference type="EMBL" id="LHPG02000014">
    <property type="protein sequence ID" value="PRW39148.1"/>
    <property type="molecule type" value="Genomic_DNA"/>
</dbReference>
<keyword evidence="3" id="KW-0732">Signal</keyword>
<name>A0A2P6TIS3_CHLSO</name>
<dbReference type="Proteomes" id="UP000239899">
    <property type="component" value="Unassembled WGS sequence"/>
</dbReference>
<dbReference type="CDD" id="cd00063">
    <property type="entry name" value="FN3"/>
    <property type="match status" value="1"/>
</dbReference>
<evidence type="ECO:0000256" key="3">
    <source>
        <dbReference type="SAM" id="SignalP"/>
    </source>
</evidence>
<evidence type="ECO:0000259" key="4">
    <source>
        <dbReference type="PROSITE" id="PS50853"/>
    </source>
</evidence>
<feature type="signal peptide" evidence="3">
    <location>
        <begin position="1"/>
        <end position="29"/>
    </location>
</feature>
<sequence>MVQLHGALPAAAVVAAVFAVLACCHGVHAQVVAATFQSGQVVLPPGIYTISLESGRELCPEGPYLSVRGCGEPDALYGSSGDDCSLRQRWRLGEPTGKTVSTMCYRPPNSLQVNIQSVVRAPSGSPLCESYAATIAASCLSTSGYIVNSATAPAANRPGCPVIVGVSGVALAPIDVVLTAPVNNGGSPIVSYRVDGVPATAGRANITVTGLGKALSLTQVLFQFAVGSHAFGEQYTFWAYAINGVGMGPACAPYRYRAPPGCPGSPGIFSIVQVASGAVEVVLTPPASDSGSPITSYAIVATPAAGGSVGVGGTLGQPVSGTNRRLFTFPAGQLKPSTCYGFTASSTNAICTGGNSARYEFCTFAPPALPPPAGKSPPPPPPPPPPLAKPPPVTPSPSPPPPSITPTRPGCTVIIGVTGISNGRVSLLVATPLNSGGTPVLSYRIDGVPATAGRLNITANGLGQALSPNQLLFQFGSGGYAPGEQYTFWASAINGVGQGPACVAYVYRAPPSCPGSPRISTVRMGAAGGVEVLVVPPAVDNGSPVTSYSIVAMPLCGGFNVSVGGTMGAIVPGSNQRLFVFSAGHCKPAACFAFVASASNAVCQGPDSPPSPTFCVPGSPPPPLGPQPSLPPPSGPTPSPTAPPGSLPGAPTIFFVTMSGTNLQIFLSPPAATNGAVIVEYQVVGVPQVGGRVISVRGPGQWLFTDKRLFVFLSGDYEAGQAYYFSAWAITSLGLKGPESQPPYSFNTPASPSPPPPPLQPPPPPAGPGSPDITSVVGTSGGSINVTVVPPLVRSGTVTAYAVVGVPANGGNNITLTGLGTSLGGSRSMFSFPPGTYRYGVPLTFYATAIVAGEEGPPSGPAYYSTPPSRPGAPFIESIKALPTGDLELVVIAPDDGGLPIYTYNVLGVNTQGGPNATFSQLGVLLTGGRVRLVFPAYRCLSETSYTFVVAAANGVGEGPWSPPYQFITPPRPGPPPPFIAFMPPPPPSFYLQPDPPTILGVSAVPAATGTDALAVSLMPPTNTGGRAITGYRLMAVSSAGTVMTEGSGTPLGNGQIAMAFAPGAIKPAAVYTLYGFASNSVAPSGGFDAAGSSPASLPYFLPRPPEPPTITSVQQLPANPSVVVIKLERPLINGGRDITGYRITARSAGLANVVVEGMGTPTSDGQLAFSFPPGSILVGVAWEIVAQASNGVSGAPFDISGASDFSSPPYKVSFSRAADAPPPPVPVPSPSPPPPALCAPGAPTILFASASPGGPLLVTLAPPATAGGCSITSYGIFGVPVLVRAGVISTSGMGSLNADGATRTFRFEAGTYSYGTSYTLQAFASNACCGKGPDSAPYLFEAPPLLPRTIRASGCPPT</sequence>
<comment type="caution">
    <text evidence="5">The sequence shown here is derived from an EMBL/GenBank/DDBJ whole genome shotgun (WGS) entry which is preliminary data.</text>
</comment>
<evidence type="ECO:0000313" key="5">
    <source>
        <dbReference type="EMBL" id="PRW39148.1"/>
    </source>
</evidence>
<feature type="region of interest" description="Disordered" evidence="2">
    <location>
        <begin position="1214"/>
        <end position="1234"/>
    </location>
</feature>
<feature type="region of interest" description="Disordered" evidence="2">
    <location>
        <begin position="740"/>
        <end position="777"/>
    </location>
</feature>
<proteinExistence type="predicted"/>
<evidence type="ECO:0000256" key="2">
    <source>
        <dbReference type="SAM" id="MobiDB-lite"/>
    </source>
</evidence>
<evidence type="ECO:0000256" key="1">
    <source>
        <dbReference type="ARBA" id="ARBA00022581"/>
    </source>
</evidence>
<feature type="chain" id="PRO_5015121236" evidence="3">
    <location>
        <begin position="30"/>
        <end position="1359"/>
    </location>
</feature>
<evidence type="ECO:0000313" key="6">
    <source>
        <dbReference type="Proteomes" id="UP000239899"/>
    </source>
</evidence>
<feature type="region of interest" description="Disordered" evidence="2">
    <location>
        <begin position="372"/>
        <end position="408"/>
    </location>
</feature>
<feature type="compositionally biased region" description="Pro residues" evidence="2">
    <location>
        <begin position="1221"/>
        <end position="1234"/>
    </location>
</feature>
<feature type="compositionally biased region" description="Pro residues" evidence="2">
    <location>
        <begin position="751"/>
        <end position="768"/>
    </location>
</feature>
<feature type="domain" description="Fibronectin type-III" evidence="4">
    <location>
        <begin position="870"/>
        <end position="972"/>
    </location>
</feature>
<dbReference type="PANTHER" id="PTHR13037:SF24">
    <property type="entry name" value="POLYCOMB PROTEIN PCL-RELATED"/>
    <property type="match status" value="1"/>
</dbReference>
<accession>A0A2P6TIS3</accession>
<dbReference type="SUPFAM" id="SSF49265">
    <property type="entry name" value="Fibronectin type III"/>
    <property type="match status" value="5"/>
</dbReference>
<feature type="domain" description="Fibronectin type-III" evidence="4">
    <location>
        <begin position="265"/>
        <end position="368"/>
    </location>
</feature>